<feature type="region of interest" description="Disordered" evidence="1">
    <location>
        <begin position="47"/>
        <end position="73"/>
    </location>
</feature>
<evidence type="ECO:0000256" key="1">
    <source>
        <dbReference type="SAM" id="MobiDB-lite"/>
    </source>
</evidence>
<proteinExistence type="predicted"/>
<feature type="non-terminal residue" evidence="2">
    <location>
        <position position="73"/>
    </location>
</feature>
<accession>A0A0B6YRT5</accession>
<protein>
    <submittedName>
        <fullName evidence="2">Uncharacterized protein</fullName>
    </submittedName>
</protein>
<evidence type="ECO:0000313" key="2">
    <source>
        <dbReference type="EMBL" id="CEK58959.1"/>
    </source>
</evidence>
<reference evidence="2" key="1">
    <citation type="submission" date="2014-12" db="EMBL/GenBank/DDBJ databases">
        <title>Insight into the proteome of Arion vulgaris.</title>
        <authorList>
            <person name="Aradska J."/>
            <person name="Bulat T."/>
            <person name="Smidak R."/>
            <person name="Sarate P."/>
            <person name="Gangsoo J."/>
            <person name="Sialana F."/>
            <person name="Bilban M."/>
            <person name="Lubec G."/>
        </authorList>
    </citation>
    <scope>NUCLEOTIDE SEQUENCE</scope>
    <source>
        <tissue evidence="2">Skin</tissue>
    </source>
</reference>
<organism evidence="2">
    <name type="scientific">Arion vulgaris</name>
    <dbReference type="NCBI Taxonomy" id="1028688"/>
    <lineage>
        <taxon>Eukaryota</taxon>
        <taxon>Metazoa</taxon>
        <taxon>Spiralia</taxon>
        <taxon>Lophotrochozoa</taxon>
        <taxon>Mollusca</taxon>
        <taxon>Gastropoda</taxon>
        <taxon>Heterobranchia</taxon>
        <taxon>Euthyneura</taxon>
        <taxon>Panpulmonata</taxon>
        <taxon>Eupulmonata</taxon>
        <taxon>Stylommatophora</taxon>
        <taxon>Helicina</taxon>
        <taxon>Arionoidea</taxon>
        <taxon>Arionidae</taxon>
        <taxon>Arion</taxon>
    </lineage>
</organism>
<dbReference type="AlphaFoldDB" id="A0A0B6YRT5"/>
<feature type="compositionally biased region" description="Polar residues" evidence="1">
    <location>
        <begin position="53"/>
        <end position="73"/>
    </location>
</feature>
<name>A0A0B6YRT5_9EUPU</name>
<dbReference type="EMBL" id="HACG01012094">
    <property type="protein sequence ID" value="CEK58959.1"/>
    <property type="molecule type" value="Transcribed_RNA"/>
</dbReference>
<sequence length="73" mass="8128">MCILRLALHPEELRSASLSYEGLKIIKIVKISSLLMTHRIYMPTLPPNDINRETLTTRSKGSGSPMGCTSLNQ</sequence>
<gene>
    <name evidence="2" type="primary">ORF34717</name>
</gene>